<evidence type="ECO:0000313" key="2">
    <source>
        <dbReference type="EMBL" id="CCK27059.1"/>
    </source>
</evidence>
<sequence>MFDFRVKHTTRGVPPGRGRLYRAVMTIEVRPASVYEDVRAVIGPKSPTASVCFCLSYRIPSKLNNELRGPARGEYVAELCRAEPPPGVIAYDGDEPVGWAAVAPRAETSFARNRKIPHVDDLPVWSLWCVRVRPGHRKQGISHALIAGAVEFARAHGAPVVEAYPLDNGDARVDLTTAYAGLRKNFERAGFVHAADTTSVLAGHPRILMRLDLR</sequence>
<evidence type="ECO:0000313" key="3">
    <source>
        <dbReference type="Proteomes" id="UP000008043"/>
    </source>
</evidence>
<feature type="domain" description="N-acetyltransferase" evidence="1">
    <location>
        <begin position="40"/>
        <end position="214"/>
    </location>
</feature>
<keyword evidence="2" id="KW-0808">Transferase</keyword>
<dbReference type="InterPro" id="IPR016181">
    <property type="entry name" value="Acyl_CoA_acyltransferase"/>
</dbReference>
<dbReference type="SUPFAM" id="SSF55729">
    <property type="entry name" value="Acyl-CoA N-acyltransferases (Nat)"/>
    <property type="match status" value="1"/>
</dbReference>
<dbReference type="InterPro" id="IPR000182">
    <property type="entry name" value="GNAT_dom"/>
</dbReference>
<organism evidence="2 3">
    <name type="scientific">Streptomyces davaonensis (strain DSM 101723 / JCM 4913 / KCC S-0913 / 768)</name>
    <dbReference type="NCBI Taxonomy" id="1214101"/>
    <lineage>
        <taxon>Bacteria</taxon>
        <taxon>Bacillati</taxon>
        <taxon>Actinomycetota</taxon>
        <taxon>Actinomycetes</taxon>
        <taxon>Kitasatosporales</taxon>
        <taxon>Streptomycetaceae</taxon>
        <taxon>Streptomyces</taxon>
    </lineage>
</organism>
<dbReference type="Proteomes" id="UP000008043">
    <property type="component" value="Chromosome"/>
</dbReference>
<name>K4R306_STRDJ</name>
<dbReference type="EMBL" id="HE971709">
    <property type="protein sequence ID" value="CCK27059.1"/>
    <property type="molecule type" value="Genomic_DNA"/>
</dbReference>
<gene>
    <name evidence="2" type="ORF">BN159_2680</name>
</gene>
<evidence type="ECO:0000259" key="1">
    <source>
        <dbReference type="PROSITE" id="PS51186"/>
    </source>
</evidence>
<dbReference type="AlphaFoldDB" id="K4R306"/>
<dbReference type="Gene3D" id="3.40.630.30">
    <property type="match status" value="1"/>
</dbReference>
<keyword evidence="3" id="KW-1185">Reference proteome</keyword>
<dbReference type="CDD" id="cd04301">
    <property type="entry name" value="NAT_SF"/>
    <property type="match status" value="1"/>
</dbReference>
<dbReference type="eggNOG" id="COG0456">
    <property type="taxonomic scope" value="Bacteria"/>
</dbReference>
<dbReference type="PATRIC" id="fig|1214101.3.peg.2721"/>
<proteinExistence type="predicted"/>
<accession>K4R306</accession>
<dbReference type="HOGENOM" id="CLU_105867_0_0_11"/>
<protein>
    <submittedName>
        <fullName evidence="2">Acetyltransferase</fullName>
    </submittedName>
</protein>
<dbReference type="PROSITE" id="PS51186">
    <property type="entry name" value="GNAT"/>
    <property type="match status" value="1"/>
</dbReference>
<dbReference type="GO" id="GO:0016747">
    <property type="term" value="F:acyltransferase activity, transferring groups other than amino-acyl groups"/>
    <property type="evidence" value="ECO:0007669"/>
    <property type="project" value="InterPro"/>
</dbReference>
<reference evidence="2 3" key="1">
    <citation type="journal article" date="2012" name="J. Bacteriol.">
        <title>Genome sequence of the bacterium Streptomyces davawensis JCM 4913 and heterologous production of the unique antibiotic roseoflavin.</title>
        <authorList>
            <person name="Jankowitsch F."/>
            <person name="Schwarz J."/>
            <person name="Ruckert C."/>
            <person name="Gust B."/>
            <person name="Szczepanowski R."/>
            <person name="Blom J."/>
            <person name="Pelzer S."/>
            <person name="Kalinowski J."/>
            <person name="Mack M."/>
        </authorList>
    </citation>
    <scope>NUCLEOTIDE SEQUENCE [LARGE SCALE GENOMIC DNA]</scope>
    <source>
        <strain evidence="3">DSM 101723 / JCM 4913 / KCC S-0913 / 768</strain>
    </source>
</reference>
<dbReference type="KEGG" id="sdv:BN159_2680"/>
<dbReference type="Pfam" id="PF00583">
    <property type="entry name" value="Acetyltransf_1"/>
    <property type="match status" value="1"/>
</dbReference>
<dbReference type="STRING" id="1214101.BN159_2680"/>